<feature type="transmembrane region" description="Helical" evidence="5">
    <location>
        <begin position="77"/>
        <end position="98"/>
    </location>
</feature>
<dbReference type="InterPro" id="IPR014710">
    <property type="entry name" value="RmlC-like_jellyroll"/>
</dbReference>
<dbReference type="InterPro" id="IPR006685">
    <property type="entry name" value="MscS_channel_2nd"/>
</dbReference>
<evidence type="ECO:0000256" key="5">
    <source>
        <dbReference type="SAM" id="Phobius"/>
    </source>
</evidence>
<keyword evidence="3 5" id="KW-1133">Transmembrane helix</keyword>
<sequence length="473" mass="51176">MSDVFASAWFYWAVGIAIGLPLGMVLLTEWQHALRRRNSVLAKPVTLLRNYLLPLVALLLLMVEASQVPAGSTSVRMIGTLVAFVVLVLLLSGVNAALFQGAPEGSWRKRIPGIFLDVARFLLIAVGLAMIFAYIWGANVKGLFTALGITSIVVGLTLQNSVGQIISGLLMLFEQPFKIGDWLDTPAARGRVIEVNWRAVHLETGTGLQITPNSVLAGASFANLSRPAGKHTITVTSVFSVDDAPDEVCAMLVRVAAELPQCHPDRTPTAVPLGAKEFQTTIPLRTPADDGKAKATFLRWIWYSARRAGLSLDEADDQFTTPDRVAAAIRSVVASPLRLDRDEQQRLVEHATMERYGDGELIQRSGEVPTGIKFILSGEVTMTAAAEDGTEVVIGSHERGSFLGQSTLTRQPVIGWSYAVGEVTMVCIEREQVEAIVSDNPLLLQEFGRTIEQRRANVLRAVAASGSNDHSGT</sequence>
<dbReference type="Gene3D" id="2.60.120.10">
    <property type="entry name" value="Jelly Rolls"/>
    <property type="match status" value="1"/>
</dbReference>
<organism evidence="7 8">
    <name type="scientific">Mycobacterium pinniadriaticum</name>
    <dbReference type="NCBI Taxonomy" id="2994102"/>
    <lineage>
        <taxon>Bacteria</taxon>
        <taxon>Bacillati</taxon>
        <taxon>Actinomycetota</taxon>
        <taxon>Actinomycetes</taxon>
        <taxon>Mycobacteriales</taxon>
        <taxon>Mycobacteriaceae</taxon>
        <taxon>Mycobacterium</taxon>
    </lineage>
</organism>
<keyword evidence="8" id="KW-1185">Reference proteome</keyword>
<dbReference type="RefSeq" id="WP_266000287.1">
    <property type="nucleotide sequence ID" value="NZ_JAPJDN010000040.1"/>
</dbReference>
<dbReference type="Pfam" id="PF21088">
    <property type="entry name" value="MS_channel_1st"/>
    <property type="match status" value="1"/>
</dbReference>
<accession>A0ABT3SLT1</accession>
<evidence type="ECO:0000256" key="1">
    <source>
        <dbReference type="ARBA" id="ARBA00004370"/>
    </source>
</evidence>
<gene>
    <name evidence="7" type="ORF">ORI27_27715</name>
</gene>
<keyword evidence="4 5" id="KW-0472">Membrane</keyword>
<protein>
    <submittedName>
        <fullName evidence="7">Mechanosensitive ion channel family protein</fullName>
    </submittedName>
</protein>
<comment type="caution">
    <text evidence="7">The sequence shown here is derived from an EMBL/GenBank/DDBJ whole genome shotgun (WGS) entry which is preliminary data.</text>
</comment>
<dbReference type="InterPro" id="IPR010920">
    <property type="entry name" value="LSM_dom_sf"/>
</dbReference>
<dbReference type="Pfam" id="PF00924">
    <property type="entry name" value="MS_channel_2nd"/>
    <property type="match status" value="1"/>
</dbReference>
<feature type="transmembrane region" description="Helical" evidence="5">
    <location>
        <begin position="118"/>
        <end position="137"/>
    </location>
</feature>
<dbReference type="Proteomes" id="UP001300745">
    <property type="component" value="Unassembled WGS sequence"/>
</dbReference>
<dbReference type="InterPro" id="IPR000595">
    <property type="entry name" value="cNMP-bd_dom"/>
</dbReference>
<dbReference type="InterPro" id="IPR018490">
    <property type="entry name" value="cNMP-bd_dom_sf"/>
</dbReference>
<comment type="subcellular location">
    <subcellularLocation>
        <location evidence="1">Membrane</location>
    </subcellularLocation>
</comment>
<proteinExistence type="predicted"/>
<dbReference type="SUPFAM" id="SSF50182">
    <property type="entry name" value="Sm-like ribonucleoproteins"/>
    <property type="match status" value="1"/>
</dbReference>
<feature type="transmembrane region" description="Helical" evidence="5">
    <location>
        <begin position="48"/>
        <end position="65"/>
    </location>
</feature>
<feature type="transmembrane region" description="Helical" evidence="5">
    <location>
        <begin position="6"/>
        <end position="27"/>
    </location>
</feature>
<dbReference type="Gene3D" id="1.10.287.1260">
    <property type="match status" value="1"/>
</dbReference>
<keyword evidence="2 5" id="KW-0812">Transmembrane</keyword>
<feature type="domain" description="Cyclic nucleotide-binding" evidence="6">
    <location>
        <begin position="339"/>
        <end position="454"/>
    </location>
</feature>
<dbReference type="CDD" id="cd00038">
    <property type="entry name" value="CAP_ED"/>
    <property type="match status" value="1"/>
</dbReference>
<dbReference type="PROSITE" id="PS50042">
    <property type="entry name" value="CNMP_BINDING_3"/>
    <property type="match status" value="1"/>
</dbReference>
<reference evidence="7 8" key="1">
    <citation type="submission" date="2022-11" db="EMBL/GenBank/DDBJ databases">
        <title>Mycobacterium sp. nov.</title>
        <authorList>
            <person name="Papic B."/>
            <person name="Spicic S."/>
            <person name="Duvnjak S."/>
        </authorList>
    </citation>
    <scope>NUCLEOTIDE SEQUENCE [LARGE SCALE GENOMIC DNA]</scope>
    <source>
        <strain evidence="7 8">CVI_P4</strain>
    </source>
</reference>
<evidence type="ECO:0000256" key="4">
    <source>
        <dbReference type="ARBA" id="ARBA00023136"/>
    </source>
</evidence>
<evidence type="ECO:0000313" key="8">
    <source>
        <dbReference type="Proteomes" id="UP001300745"/>
    </source>
</evidence>
<dbReference type="InterPro" id="IPR023408">
    <property type="entry name" value="MscS_beta-dom_sf"/>
</dbReference>
<dbReference type="PANTHER" id="PTHR30566">
    <property type="entry name" value="YNAI-RELATED MECHANOSENSITIVE ION CHANNEL"/>
    <property type="match status" value="1"/>
</dbReference>
<name>A0ABT3SLT1_9MYCO</name>
<dbReference type="EMBL" id="JAPJDO010000040">
    <property type="protein sequence ID" value="MCX2940485.1"/>
    <property type="molecule type" value="Genomic_DNA"/>
</dbReference>
<dbReference type="SMART" id="SM00100">
    <property type="entry name" value="cNMP"/>
    <property type="match status" value="1"/>
</dbReference>
<evidence type="ECO:0000256" key="2">
    <source>
        <dbReference type="ARBA" id="ARBA00022692"/>
    </source>
</evidence>
<dbReference type="InterPro" id="IPR049142">
    <property type="entry name" value="MS_channel_1st"/>
</dbReference>
<dbReference type="PANTHER" id="PTHR30566:SF25">
    <property type="entry name" value="INNER MEMBRANE PROTEIN"/>
    <property type="match status" value="1"/>
</dbReference>
<dbReference type="Gene3D" id="2.30.30.60">
    <property type="match status" value="1"/>
</dbReference>
<evidence type="ECO:0000259" key="6">
    <source>
        <dbReference type="PROSITE" id="PS50042"/>
    </source>
</evidence>
<dbReference type="Pfam" id="PF00027">
    <property type="entry name" value="cNMP_binding"/>
    <property type="match status" value="1"/>
</dbReference>
<dbReference type="SUPFAM" id="SSF51206">
    <property type="entry name" value="cAMP-binding domain-like"/>
    <property type="match status" value="1"/>
</dbReference>
<evidence type="ECO:0000256" key="3">
    <source>
        <dbReference type="ARBA" id="ARBA00022989"/>
    </source>
</evidence>
<evidence type="ECO:0000313" key="7">
    <source>
        <dbReference type="EMBL" id="MCX2940485.1"/>
    </source>
</evidence>